<keyword evidence="1" id="KW-0472">Membrane</keyword>
<organism evidence="3 4">
    <name type="scientific">Panicum virgatum</name>
    <name type="common">Blackwell switchgrass</name>
    <dbReference type="NCBI Taxonomy" id="38727"/>
    <lineage>
        <taxon>Eukaryota</taxon>
        <taxon>Viridiplantae</taxon>
        <taxon>Streptophyta</taxon>
        <taxon>Embryophyta</taxon>
        <taxon>Tracheophyta</taxon>
        <taxon>Spermatophyta</taxon>
        <taxon>Magnoliopsida</taxon>
        <taxon>Liliopsida</taxon>
        <taxon>Poales</taxon>
        <taxon>Poaceae</taxon>
        <taxon>PACMAD clade</taxon>
        <taxon>Panicoideae</taxon>
        <taxon>Panicodae</taxon>
        <taxon>Paniceae</taxon>
        <taxon>Panicinae</taxon>
        <taxon>Panicum</taxon>
        <taxon>Panicum sect. Hiantes</taxon>
    </lineage>
</organism>
<name>A0A8T0VJS5_PANVG</name>
<feature type="transmembrane region" description="Helical" evidence="1">
    <location>
        <begin position="88"/>
        <end position="108"/>
    </location>
</feature>
<keyword evidence="1" id="KW-1133">Transmembrane helix</keyword>
<dbReference type="Proteomes" id="UP000823388">
    <property type="component" value="Chromosome 2N"/>
</dbReference>
<protein>
    <recommendedName>
        <fullName evidence="5">Secreted protein</fullName>
    </recommendedName>
</protein>
<keyword evidence="2" id="KW-0732">Signal</keyword>
<evidence type="ECO:0000256" key="2">
    <source>
        <dbReference type="SAM" id="SignalP"/>
    </source>
</evidence>
<proteinExistence type="predicted"/>
<dbReference type="EMBL" id="CM029040">
    <property type="protein sequence ID" value="KAG2635068.1"/>
    <property type="molecule type" value="Genomic_DNA"/>
</dbReference>
<comment type="caution">
    <text evidence="3">The sequence shown here is derived from an EMBL/GenBank/DDBJ whole genome shotgun (WGS) entry which is preliminary data.</text>
</comment>
<dbReference type="AlphaFoldDB" id="A0A8T0VJS5"/>
<evidence type="ECO:0000256" key="1">
    <source>
        <dbReference type="SAM" id="Phobius"/>
    </source>
</evidence>
<accession>A0A8T0VJS5</accession>
<evidence type="ECO:0008006" key="5">
    <source>
        <dbReference type="Google" id="ProtNLM"/>
    </source>
</evidence>
<keyword evidence="4" id="KW-1185">Reference proteome</keyword>
<evidence type="ECO:0000313" key="4">
    <source>
        <dbReference type="Proteomes" id="UP000823388"/>
    </source>
</evidence>
<keyword evidence="1" id="KW-0812">Transmembrane</keyword>
<evidence type="ECO:0000313" key="3">
    <source>
        <dbReference type="EMBL" id="KAG2635068.1"/>
    </source>
</evidence>
<feature type="signal peptide" evidence="2">
    <location>
        <begin position="1"/>
        <end position="25"/>
    </location>
</feature>
<sequence length="113" mass="12181">MDRCSCCCVLTSLCQLSLLLGTCSAASISPLGPPAAPLRRSRADVLASVAVAVLALFVLRRLPALPCPHLQPYLLLGFQEAPRACTPWILAPPAFLFSARLSLLSLWLPMMDY</sequence>
<reference evidence="3" key="1">
    <citation type="submission" date="2020-05" db="EMBL/GenBank/DDBJ databases">
        <title>WGS assembly of Panicum virgatum.</title>
        <authorList>
            <person name="Lovell J.T."/>
            <person name="Jenkins J."/>
            <person name="Shu S."/>
            <person name="Juenger T.E."/>
            <person name="Schmutz J."/>
        </authorList>
    </citation>
    <scope>NUCLEOTIDE SEQUENCE</scope>
    <source>
        <strain evidence="3">AP13</strain>
    </source>
</reference>
<gene>
    <name evidence="3" type="ORF">PVAP13_2NG334500</name>
</gene>
<feature type="transmembrane region" description="Helical" evidence="1">
    <location>
        <begin position="41"/>
        <end position="59"/>
    </location>
</feature>
<feature type="chain" id="PRO_5035765876" description="Secreted protein" evidence="2">
    <location>
        <begin position="26"/>
        <end position="113"/>
    </location>
</feature>